<proteinExistence type="inferred from homology"/>
<name>A0A7S2LUE7_9STRA</name>
<dbReference type="SUPFAM" id="SSF46785">
    <property type="entry name" value="Winged helix' DNA-binding domain"/>
    <property type="match status" value="1"/>
</dbReference>
<dbReference type="PANTHER" id="PTHR10015:SF206">
    <property type="entry name" value="HSF-TYPE DNA-BINDING DOMAIN-CONTAINING PROTEIN"/>
    <property type="match status" value="1"/>
</dbReference>
<dbReference type="InterPro" id="IPR000232">
    <property type="entry name" value="HSF_DNA-bd"/>
</dbReference>
<evidence type="ECO:0000256" key="4">
    <source>
        <dbReference type="RuleBase" id="RU004020"/>
    </source>
</evidence>
<evidence type="ECO:0000259" key="6">
    <source>
        <dbReference type="SMART" id="SM00415"/>
    </source>
</evidence>
<dbReference type="GO" id="GO:0005634">
    <property type="term" value="C:nucleus"/>
    <property type="evidence" value="ECO:0007669"/>
    <property type="project" value="UniProtKB-SubCell"/>
</dbReference>
<feature type="domain" description="HSF-type DNA-binding" evidence="6">
    <location>
        <begin position="325"/>
        <end position="436"/>
    </location>
</feature>
<accession>A0A7S2LUE7</accession>
<evidence type="ECO:0000313" key="7">
    <source>
        <dbReference type="EMBL" id="CAD9616038.1"/>
    </source>
</evidence>
<dbReference type="InterPro" id="IPR036388">
    <property type="entry name" value="WH-like_DNA-bd_sf"/>
</dbReference>
<keyword evidence="2" id="KW-0238">DNA-binding</keyword>
<evidence type="ECO:0000256" key="2">
    <source>
        <dbReference type="ARBA" id="ARBA00023125"/>
    </source>
</evidence>
<dbReference type="EMBL" id="HBGZ01021581">
    <property type="protein sequence ID" value="CAD9616038.1"/>
    <property type="molecule type" value="Transcribed_RNA"/>
</dbReference>
<keyword evidence="3" id="KW-0539">Nucleus</keyword>
<comment type="subcellular location">
    <subcellularLocation>
        <location evidence="1">Nucleus</location>
    </subcellularLocation>
</comment>
<dbReference type="Gene3D" id="1.10.10.10">
    <property type="entry name" value="Winged helix-like DNA-binding domain superfamily/Winged helix DNA-binding domain"/>
    <property type="match status" value="1"/>
</dbReference>
<dbReference type="PANTHER" id="PTHR10015">
    <property type="entry name" value="HEAT SHOCK TRANSCRIPTION FACTOR"/>
    <property type="match status" value="1"/>
</dbReference>
<feature type="region of interest" description="Disordered" evidence="5">
    <location>
        <begin position="678"/>
        <end position="712"/>
    </location>
</feature>
<dbReference type="GO" id="GO:0003700">
    <property type="term" value="F:DNA-binding transcription factor activity"/>
    <property type="evidence" value="ECO:0007669"/>
    <property type="project" value="InterPro"/>
</dbReference>
<dbReference type="InterPro" id="IPR036390">
    <property type="entry name" value="WH_DNA-bd_sf"/>
</dbReference>
<protein>
    <recommendedName>
        <fullName evidence="6">HSF-type DNA-binding domain-containing protein</fullName>
    </recommendedName>
</protein>
<dbReference type="Pfam" id="PF00447">
    <property type="entry name" value="HSF_DNA-bind"/>
    <property type="match status" value="1"/>
</dbReference>
<evidence type="ECO:0000256" key="3">
    <source>
        <dbReference type="ARBA" id="ARBA00023242"/>
    </source>
</evidence>
<evidence type="ECO:0000256" key="1">
    <source>
        <dbReference type="ARBA" id="ARBA00004123"/>
    </source>
</evidence>
<dbReference type="SMART" id="SM00415">
    <property type="entry name" value="HSF"/>
    <property type="match status" value="1"/>
</dbReference>
<reference evidence="7" key="1">
    <citation type="submission" date="2021-01" db="EMBL/GenBank/DDBJ databases">
        <authorList>
            <person name="Corre E."/>
            <person name="Pelletier E."/>
            <person name="Niang G."/>
            <person name="Scheremetjew M."/>
            <person name="Finn R."/>
            <person name="Kale V."/>
            <person name="Holt S."/>
            <person name="Cochrane G."/>
            <person name="Meng A."/>
            <person name="Brown T."/>
            <person name="Cohen L."/>
        </authorList>
    </citation>
    <scope>NUCLEOTIDE SEQUENCE</scope>
    <source>
        <strain evidence="7">SM1012Den-03</strain>
    </source>
</reference>
<feature type="region of interest" description="Disordered" evidence="5">
    <location>
        <begin position="732"/>
        <end position="752"/>
    </location>
</feature>
<feature type="region of interest" description="Disordered" evidence="5">
    <location>
        <begin position="423"/>
        <end position="446"/>
    </location>
</feature>
<evidence type="ECO:0000256" key="5">
    <source>
        <dbReference type="SAM" id="MobiDB-lite"/>
    </source>
</evidence>
<feature type="compositionally biased region" description="Low complexity" evidence="5">
    <location>
        <begin position="41"/>
        <end position="58"/>
    </location>
</feature>
<feature type="compositionally biased region" description="Basic and acidic residues" evidence="5">
    <location>
        <begin position="159"/>
        <end position="174"/>
    </location>
</feature>
<gene>
    <name evidence="7" type="ORF">SMAR0320_LOCUS15535</name>
</gene>
<dbReference type="AlphaFoldDB" id="A0A7S2LUE7"/>
<feature type="region of interest" description="Disordered" evidence="5">
    <location>
        <begin position="147"/>
        <end position="174"/>
    </location>
</feature>
<feature type="region of interest" description="Disordered" evidence="5">
    <location>
        <begin position="41"/>
        <end position="72"/>
    </location>
</feature>
<feature type="region of interest" description="Disordered" evidence="5">
    <location>
        <begin position="95"/>
        <end position="125"/>
    </location>
</feature>
<dbReference type="GO" id="GO:0043565">
    <property type="term" value="F:sequence-specific DNA binding"/>
    <property type="evidence" value="ECO:0007669"/>
    <property type="project" value="InterPro"/>
</dbReference>
<organism evidence="7">
    <name type="scientific">Skeletonema marinoi</name>
    <dbReference type="NCBI Taxonomy" id="267567"/>
    <lineage>
        <taxon>Eukaryota</taxon>
        <taxon>Sar</taxon>
        <taxon>Stramenopiles</taxon>
        <taxon>Ochrophyta</taxon>
        <taxon>Bacillariophyta</taxon>
        <taxon>Coscinodiscophyceae</taxon>
        <taxon>Thalassiosirophycidae</taxon>
        <taxon>Thalassiosirales</taxon>
        <taxon>Skeletonemataceae</taxon>
        <taxon>Skeletonema</taxon>
        <taxon>Skeletonema marinoi-dohrnii complex</taxon>
    </lineage>
</organism>
<comment type="similarity">
    <text evidence="4">Belongs to the HSF family.</text>
</comment>
<sequence>MNSNSGNDLHNLNVATAAPTIMNGNDRFTLLSGTSTRLLQGQGQLQGSSNTNSNTMPTQQPPQQPQVEGGTTNVAAGSAAASMLNNRNGMLTSAATATASGGGGADSAVGMPPLGSHDNNSNAIATAPAIPSASGVDFQTLRASIASSNNSDDDAVSDAYRRTSKESLESHESLSDMLHRNAASGGMDAAQQANLLNLLQRQQIQMGNLSVANHANNSVGAAMAMMATLQQQQQGGASGGGGGTASHRNSMTGVPGATTVGSSFNMGGATDMNTFMMNMNYMGGVGGTHPPTATVALNSSNHSNNNNEKQGPLLLIPPKKSKNKHKQTFSMKLMNILSLRECHSSIRWMPNGRSFCIVDSKILVEKVLPVYFKEAKYTSFTRKLNRWGFKHYSLPINSAGGGSSATAEKEMSIYSHDKFRRDDPELCQTMDGGHRRRNARKDEERTRQFYSQLKPEVRDLLRQGQGVGVSAGEEGASVVGSDQQLPLQAQAIAKQAGTGGASSTGQNSAGLEAQLQQMQAMQLQLLQQQQQMQQLPQQQQANQMMDMSSFMSNNAALMGAGASNGMAAAMGGNTTAMMNNSLLASANQQGLMGMNMMGGGGGGDNNVNTNAAMAAAAMTAAAGGQLNNSLGMRRTSLGFMPYLPASNVGNVGRRDSMGSVFSLGNNQTFDGKIESTFDDMGGGPGANSSAAGRGEHKEGYEPGTGGRGDQTSKMDVLQGLIANEQRKQQSLIENNASNNDGTSVGNNNFLNV</sequence>